<comment type="caution">
    <text evidence="13">The sequence shown here is derived from an EMBL/GenBank/DDBJ whole genome shotgun (WGS) entry which is preliminary data.</text>
</comment>
<evidence type="ECO:0000256" key="7">
    <source>
        <dbReference type="ARBA" id="ARBA00022679"/>
    </source>
</evidence>
<dbReference type="Proteomes" id="UP001245683">
    <property type="component" value="Unassembled WGS sequence"/>
</dbReference>
<dbReference type="InterPro" id="IPR001917">
    <property type="entry name" value="Aminotrans_II_pyridoxalP_BS"/>
</dbReference>
<evidence type="ECO:0000256" key="4">
    <source>
        <dbReference type="ARBA" id="ARBA00012748"/>
    </source>
</evidence>
<evidence type="ECO:0000256" key="1">
    <source>
        <dbReference type="ARBA" id="ARBA00001933"/>
    </source>
</evidence>
<comment type="catalytic activity">
    <reaction evidence="10">
        <text>L-histidinol phosphate + 2-oxoglutarate = 3-(imidazol-4-yl)-2-oxopropyl phosphate + L-glutamate</text>
        <dbReference type="Rhea" id="RHEA:23744"/>
        <dbReference type="ChEBI" id="CHEBI:16810"/>
        <dbReference type="ChEBI" id="CHEBI:29985"/>
        <dbReference type="ChEBI" id="CHEBI:57766"/>
        <dbReference type="ChEBI" id="CHEBI:57980"/>
        <dbReference type="EC" id="2.6.1.9"/>
    </reaction>
</comment>
<dbReference type="GO" id="GO:0000105">
    <property type="term" value="P:L-histidine biosynthetic process"/>
    <property type="evidence" value="ECO:0007669"/>
    <property type="project" value="UniProtKB-KW"/>
</dbReference>
<dbReference type="GO" id="GO:0004400">
    <property type="term" value="F:histidinol-phosphate transaminase activity"/>
    <property type="evidence" value="ECO:0007669"/>
    <property type="project" value="UniProtKB-EC"/>
</dbReference>
<sequence length="318" mass="36277">MLEPLKFSNYHGGAREEGLLDFSASLNPYPPEWLDEMFERAKGISDRYPYYERLEEGLSELIGEEVAVTAGITEALYLLGTLALRGRKVVIPRHTYGEYERTAHIFGAEVIKGPNEPWKLAELVEKDSVVFFCNPNNPDGRFYRVKELKPLLEAAEDKKALLVLDEAFIDFVKNPESPEGENVVKLRTFTKSYGLPGIRVGYVIGFPEAFRSVRMPWSIGSTGLAFLEFLLEDRLKHLKKTMPLIWREKERIEKALNVKSDANFFIKRVGDAKKVVEALKGLGILVRSCESFGLPEHIRFSVKRPEENERLVRALKEV</sequence>
<comment type="cofactor">
    <cofactor evidence="1 11">
        <name>pyridoxal 5'-phosphate</name>
        <dbReference type="ChEBI" id="CHEBI:597326"/>
    </cofactor>
</comment>
<dbReference type="InterPro" id="IPR015424">
    <property type="entry name" value="PyrdxlP-dep_Trfase"/>
</dbReference>
<keyword evidence="6" id="KW-0028">Amino-acid biosynthesis</keyword>
<dbReference type="RefSeq" id="WP_315342814.1">
    <property type="nucleotide sequence ID" value="NZ_JAVDZE010000004.1"/>
</dbReference>
<dbReference type="PANTHER" id="PTHR43643:SF6">
    <property type="entry name" value="HISTIDINOL-PHOSPHATE AMINOTRANSFERASE"/>
    <property type="match status" value="1"/>
</dbReference>
<dbReference type="EMBL" id="JAVDZE010000004">
    <property type="protein sequence ID" value="MDV3104501.1"/>
    <property type="molecule type" value="Genomic_DNA"/>
</dbReference>
<dbReference type="PANTHER" id="PTHR43643">
    <property type="entry name" value="HISTIDINOL-PHOSPHATE AMINOTRANSFERASE 2"/>
    <property type="match status" value="1"/>
</dbReference>
<dbReference type="Gene3D" id="3.90.1150.10">
    <property type="entry name" value="Aspartate Aminotransferase, domain 1"/>
    <property type="match status" value="1"/>
</dbReference>
<organism evidence="13 14">
    <name type="scientific">Thermococcus waiotapuensis</name>
    <dbReference type="NCBI Taxonomy" id="90909"/>
    <lineage>
        <taxon>Archaea</taxon>
        <taxon>Methanobacteriati</taxon>
        <taxon>Methanobacteriota</taxon>
        <taxon>Thermococci</taxon>
        <taxon>Thermococcales</taxon>
        <taxon>Thermococcaceae</taxon>
        <taxon>Thermococcus</taxon>
    </lineage>
</organism>
<comment type="pathway">
    <text evidence="2">Amino-acid biosynthesis; L-histidine biosynthesis; L-histidine from 5-phospho-alpha-D-ribose 1-diphosphate: step 7/9.</text>
</comment>
<evidence type="ECO:0000256" key="9">
    <source>
        <dbReference type="ARBA" id="ARBA00023102"/>
    </source>
</evidence>
<evidence type="ECO:0000256" key="10">
    <source>
        <dbReference type="ARBA" id="ARBA00047481"/>
    </source>
</evidence>
<dbReference type="PROSITE" id="PS00599">
    <property type="entry name" value="AA_TRANSFER_CLASS_2"/>
    <property type="match status" value="1"/>
</dbReference>
<name>A0AAE4NWC6_9EURY</name>
<dbReference type="NCBIfam" id="NF006225">
    <property type="entry name" value="PRK08354.1"/>
    <property type="match status" value="1"/>
</dbReference>
<gene>
    <name evidence="13" type="ORF">RBI02_08135</name>
</gene>
<keyword evidence="9" id="KW-0368">Histidine biosynthesis</keyword>
<comment type="similarity">
    <text evidence="3">Belongs to the class-II pyridoxal-phosphate-dependent aminotransferase family. Histidinol-phosphate aminotransferase subfamily.</text>
</comment>
<keyword evidence="7" id="KW-0808">Transferase</keyword>
<keyword evidence="14" id="KW-1185">Reference proteome</keyword>
<evidence type="ECO:0000256" key="5">
    <source>
        <dbReference type="ARBA" id="ARBA00022576"/>
    </source>
</evidence>
<accession>A0AAE4NWC6</accession>
<dbReference type="InterPro" id="IPR015422">
    <property type="entry name" value="PyrdxlP-dep_Trfase_small"/>
</dbReference>
<keyword evidence="8 11" id="KW-0663">Pyridoxal phosphate</keyword>
<dbReference type="InterPro" id="IPR004839">
    <property type="entry name" value="Aminotransferase_I/II_large"/>
</dbReference>
<evidence type="ECO:0000256" key="2">
    <source>
        <dbReference type="ARBA" id="ARBA00005011"/>
    </source>
</evidence>
<reference evidence="13 14" key="1">
    <citation type="submission" date="2023-08" db="EMBL/GenBank/DDBJ databases">
        <title>Draft genome sequence of Thermococcus waiotapuensis WT1T, a thermophilic sulphur-dependent archaeon from order Thermococcales.</title>
        <authorList>
            <person name="Manners S.H."/>
            <person name="Carere C.R."/>
            <person name="Dhami M.K."/>
            <person name="Dobson R.C.J."/>
            <person name="Stott M.B."/>
        </authorList>
    </citation>
    <scope>NUCLEOTIDE SEQUENCE [LARGE SCALE GENOMIC DNA]</scope>
    <source>
        <strain evidence="13 14">WT1</strain>
    </source>
</reference>
<evidence type="ECO:0000256" key="11">
    <source>
        <dbReference type="RuleBase" id="RU003693"/>
    </source>
</evidence>
<evidence type="ECO:0000256" key="8">
    <source>
        <dbReference type="ARBA" id="ARBA00022898"/>
    </source>
</evidence>
<evidence type="ECO:0000259" key="12">
    <source>
        <dbReference type="Pfam" id="PF00155"/>
    </source>
</evidence>
<evidence type="ECO:0000313" key="13">
    <source>
        <dbReference type="EMBL" id="MDV3104501.1"/>
    </source>
</evidence>
<evidence type="ECO:0000256" key="3">
    <source>
        <dbReference type="ARBA" id="ARBA00007970"/>
    </source>
</evidence>
<dbReference type="InterPro" id="IPR050106">
    <property type="entry name" value="HistidinolP_aminotransfase"/>
</dbReference>
<dbReference type="CDD" id="cd00609">
    <property type="entry name" value="AAT_like"/>
    <property type="match status" value="1"/>
</dbReference>
<dbReference type="Gene3D" id="3.40.640.10">
    <property type="entry name" value="Type I PLP-dependent aspartate aminotransferase-like (Major domain)"/>
    <property type="match status" value="1"/>
</dbReference>
<keyword evidence="5 13" id="KW-0032">Aminotransferase</keyword>
<feature type="domain" description="Aminotransferase class I/classII large" evidence="12">
    <location>
        <begin position="27"/>
        <end position="315"/>
    </location>
</feature>
<evidence type="ECO:0000313" key="14">
    <source>
        <dbReference type="Proteomes" id="UP001245683"/>
    </source>
</evidence>
<dbReference type="EC" id="2.6.1.9" evidence="4"/>
<dbReference type="SUPFAM" id="SSF53383">
    <property type="entry name" value="PLP-dependent transferases"/>
    <property type="match status" value="1"/>
</dbReference>
<dbReference type="Pfam" id="PF00155">
    <property type="entry name" value="Aminotran_1_2"/>
    <property type="match status" value="1"/>
</dbReference>
<protein>
    <recommendedName>
        <fullName evidence="4">histidinol-phosphate transaminase</fullName>
        <ecNumber evidence="4">2.6.1.9</ecNumber>
    </recommendedName>
</protein>
<dbReference type="GO" id="GO:0030170">
    <property type="term" value="F:pyridoxal phosphate binding"/>
    <property type="evidence" value="ECO:0007669"/>
    <property type="project" value="InterPro"/>
</dbReference>
<dbReference type="AlphaFoldDB" id="A0AAE4NWC6"/>
<proteinExistence type="inferred from homology"/>
<evidence type="ECO:0000256" key="6">
    <source>
        <dbReference type="ARBA" id="ARBA00022605"/>
    </source>
</evidence>
<dbReference type="InterPro" id="IPR015421">
    <property type="entry name" value="PyrdxlP-dep_Trfase_major"/>
</dbReference>